<dbReference type="SMART" id="SM00260">
    <property type="entry name" value="CheW"/>
    <property type="match status" value="1"/>
</dbReference>
<dbReference type="PROSITE" id="PS50851">
    <property type="entry name" value="CHEW"/>
    <property type="match status" value="1"/>
</dbReference>
<dbReference type="Gene3D" id="1.20.120.160">
    <property type="entry name" value="HPT domain"/>
    <property type="match status" value="1"/>
</dbReference>
<evidence type="ECO:0000313" key="17">
    <source>
        <dbReference type="Proteomes" id="UP001319080"/>
    </source>
</evidence>
<evidence type="ECO:0000256" key="1">
    <source>
        <dbReference type="ARBA" id="ARBA00000085"/>
    </source>
</evidence>
<dbReference type="InterPro" id="IPR036097">
    <property type="entry name" value="HisK_dim/P_sf"/>
</dbReference>
<organism evidence="16 17">
    <name type="scientific">Dawidia cretensis</name>
    <dbReference type="NCBI Taxonomy" id="2782350"/>
    <lineage>
        <taxon>Bacteria</taxon>
        <taxon>Pseudomonadati</taxon>
        <taxon>Bacteroidota</taxon>
        <taxon>Cytophagia</taxon>
        <taxon>Cytophagales</taxon>
        <taxon>Chryseotaleaceae</taxon>
        <taxon>Dawidia</taxon>
    </lineage>
</organism>
<evidence type="ECO:0000313" key="16">
    <source>
        <dbReference type="EMBL" id="MBT1708881.1"/>
    </source>
</evidence>
<dbReference type="PANTHER" id="PTHR43395:SF10">
    <property type="entry name" value="CHEMOTAXIS PROTEIN CHEA"/>
    <property type="match status" value="1"/>
</dbReference>
<keyword evidence="9" id="KW-0067">ATP-binding</keyword>
<feature type="domain" description="HPt" evidence="15">
    <location>
        <begin position="1"/>
        <end position="101"/>
    </location>
</feature>
<evidence type="ECO:0000256" key="8">
    <source>
        <dbReference type="ARBA" id="ARBA00022777"/>
    </source>
</evidence>
<dbReference type="Pfam" id="PF01584">
    <property type="entry name" value="CheW"/>
    <property type="match status" value="1"/>
</dbReference>
<dbReference type="SMART" id="SM00073">
    <property type="entry name" value="HPT"/>
    <property type="match status" value="1"/>
</dbReference>
<dbReference type="SUPFAM" id="SSF50341">
    <property type="entry name" value="CheW-like"/>
    <property type="match status" value="1"/>
</dbReference>
<keyword evidence="4" id="KW-0145">Chemotaxis</keyword>
<dbReference type="CDD" id="cd16916">
    <property type="entry name" value="HATPase_CheA-like"/>
    <property type="match status" value="1"/>
</dbReference>
<dbReference type="PRINTS" id="PR00344">
    <property type="entry name" value="BCTRLSENSOR"/>
</dbReference>
<dbReference type="SMART" id="SM01231">
    <property type="entry name" value="H-kinase_dim"/>
    <property type="match status" value="1"/>
</dbReference>
<dbReference type="PROSITE" id="PS50109">
    <property type="entry name" value="HIS_KIN"/>
    <property type="match status" value="1"/>
</dbReference>
<dbReference type="GO" id="GO:0005737">
    <property type="term" value="C:cytoplasm"/>
    <property type="evidence" value="ECO:0007669"/>
    <property type="project" value="InterPro"/>
</dbReference>
<evidence type="ECO:0000256" key="7">
    <source>
        <dbReference type="ARBA" id="ARBA00022741"/>
    </source>
</evidence>
<gene>
    <name evidence="16" type="ORF">KK062_11640</name>
</gene>
<dbReference type="GO" id="GO:0005524">
    <property type="term" value="F:ATP binding"/>
    <property type="evidence" value="ECO:0007669"/>
    <property type="project" value="UniProtKB-KW"/>
</dbReference>
<evidence type="ECO:0000256" key="10">
    <source>
        <dbReference type="ARBA" id="ARBA00023012"/>
    </source>
</evidence>
<dbReference type="Gene3D" id="1.10.287.560">
    <property type="entry name" value="Histidine kinase CheA-like, homodimeric domain"/>
    <property type="match status" value="1"/>
</dbReference>
<dbReference type="AlphaFoldDB" id="A0AAP2GPR0"/>
<keyword evidence="6" id="KW-0808">Transferase</keyword>
<dbReference type="SMART" id="SM00387">
    <property type="entry name" value="HATPase_c"/>
    <property type="match status" value="1"/>
</dbReference>
<evidence type="ECO:0000256" key="11">
    <source>
        <dbReference type="ARBA" id="ARBA00035100"/>
    </source>
</evidence>
<dbReference type="InterPro" id="IPR036641">
    <property type="entry name" value="HPT_dom_sf"/>
</dbReference>
<evidence type="ECO:0000256" key="9">
    <source>
        <dbReference type="ARBA" id="ARBA00022840"/>
    </source>
</evidence>
<dbReference type="CDD" id="cd00088">
    <property type="entry name" value="HPT"/>
    <property type="match status" value="1"/>
</dbReference>
<evidence type="ECO:0000259" key="13">
    <source>
        <dbReference type="PROSITE" id="PS50109"/>
    </source>
</evidence>
<dbReference type="InterPro" id="IPR004105">
    <property type="entry name" value="CheA-like_dim"/>
</dbReference>
<keyword evidence="17" id="KW-1185">Reference proteome</keyword>
<dbReference type="InterPro" id="IPR005467">
    <property type="entry name" value="His_kinase_dom"/>
</dbReference>
<keyword evidence="8" id="KW-0418">Kinase</keyword>
<dbReference type="InterPro" id="IPR008207">
    <property type="entry name" value="Sig_transdc_His_kin_Hpt_dom"/>
</dbReference>
<keyword evidence="5 12" id="KW-0597">Phosphoprotein</keyword>
<dbReference type="InterPro" id="IPR003594">
    <property type="entry name" value="HATPase_dom"/>
</dbReference>
<evidence type="ECO:0000256" key="4">
    <source>
        <dbReference type="ARBA" id="ARBA00022500"/>
    </source>
</evidence>
<keyword evidence="10" id="KW-0902">Two-component regulatory system</keyword>
<dbReference type="Pfam" id="PF02895">
    <property type="entry name" value="H-kinase_dim"/>
    <property type="match status" value="1"/>
</dbReference>
<dbReference type="InterPro" id="IPR036061">
    <property type="entry name" value="CheW-like_dom_sf"/>
</dbReference>
<keyword evidence="7" id="KW-0547">Nucleotide-binding</keyword>
<name>A0AAP2GPR0_9BACT</name>
<dbReference type="Gene3D" id="2.30.30.40">
    <property type="entry name" value="SH3 Domains"/>
    <property type="match status" value="1"/>
</dbReference>
<dbReference type="PANTHER" id="PTHR43395">
    <property type="entry name" value="SENSOR HISTIDINE KINASE CHEA"/>
    <property type="match status" value="1"/>
</dbReference>
<dbReference type="Proteomes" id="UP001319080">
    <property type="component" value="Unassembled WGS sequence"/>
</dbReference>
<evidence type="ECO:0000259" key="14">
    <source>
        <dbReference type="PROSITE" id="PS50851"/>
    </source>
</evidence>
<sequence length="674" mass="74583">MDHLQGIFIAEAEELIASLEETLLQFDKDRTNKTSIETIFRSMHTLKGSASMFGFESLSALTHELETVYDLIRTGRFAATNEVLEVTLETVDHVKKIIRDQGLQDPVNRARHEALRKAIAGLTGEQIHTPTGMATFYVHCKPHANAQLKGTNPLYLVEDLVSLGTARVLPHMDEVPKLDILDPMLCYTGFEVFLASKNALAEVQGVFIFAEDCCEVIVEKIADTDLLQVPAFIQALDIKPFGASPFGLPAIQHLVANALRADTTTTTASTSADTTAPILSTAAKNHVTSIRVSSDKLDELLNLVSELVTSQAGLTLLAARHNVPDLANLAENMEKISRRLRENAFSICLIPIDTLVTRFQRLVRDLSKELGKEINFSAEGVETELDKSIIENITDPILHMLRNCIDHGIESPAEREAKGKPRQGSIRMKAFHSGTFVYIQIIDDGKGIDAEKIRQKAIAKGLIAADAVLSEKETYDLIFKPGFSTAEQVTDVSGRGVGMDIVKRNIEAIHGEVSIASRVQEGTTITIRLPLTLSIVDGMRVRIASSEYILPLTAVDKCYEIETRKLRREHAQKIEFDGTLLPVFNLREVFHDDEPKPDITQVIKVHFDEFPVGLAVDAVIGEYQAVMKPLGSFYENREEFSGATILGDGSVALVMDIHKLVRQLIDENRLLHQH</sequence>
<dbReference type="RefSeq" id="WP_254084468.1">
    <property type="nucleotide sequence ID" value="NZ_JAHESE010000009.1"/>
</dbReference>
<evidence type="ECO:0000256" key="12">
    <source>
        <dbReference type="PROSITE-ProRule" id="PRU00110"/>
    </source>
</evidence>
<dbReference type="InterPro" id="IPR051315">
    <property type="entry name" value="Bact_Chemotaxis_CheA"/>
</dbReference>
<evidence type="ECO:0000256" key="6">
    <source>
        <dbReference type="ARBA" id="ARBA00022679"/>
    </source>
</evidence>
<dbReference type="GO" id="GO:0000155">
    <property type="term" value="F:phosphorelay sensor kinase activity"/>
    <property type="evidence" value="ECO:0007669"/>
    <property type="project" value="InterPro"/>
</dbReference>
<comment type="caution">
    <text evidence="16">The sequence shown here is derived from an EMBL/GenBank/DDBJ whole genome shotgun (WGS) entry which is preliminary data.</text>
</comment>
<dbReference type="GO" id="GO:0006935">
    <property type="term" value="P:chemotaxis"/>
    <property type="evidence" value="ECO:0007669"/>
    <property type="project" value="UniProtKB-KW"/>
</dbReference>
<dbReference type="EC" id="2.7.13.3" evidence="2"/>
<dbReference type="InterPro" id="IPR037006">
    <property type="entry name" value="CheA-like_homodim_sf"/>
</dbReference>
<dbReference type="EMBL" id="JAHESE010000009">
    <property type="protein sequence ID" value="MBT1708881.1"/>
    <property type="molecule type" value="Genomic_DNA"/>
</dbReference>
<dbReference type="PROSITE" id="PS50894">
    <property type="entry name" value="HPT"/>
    <property type="match status" value="1"/>
</dbReference>
<protein>
    <recommendedName>
        <fullName evidence="3">Chemotaxis protein CheA</fullName>
        <ecNumber evidence="2">2.7.13.3</ecNumber>
    </recommendedName>
</protein>
<feature type="domain" description="Histidine kinase" evidence="13">
    <location>
        <begin position="278"/>
        <end position="533"/>
    </location>
</feature>
<feature type="modified residue" description="Phosphohistidine" evidence="12">
    <location>
        <position position="44"/>
    </location>
</feature>
<evidence type="ECO:0000259" key="15">
    <source>
        <dbReference type="PROSITE" id="PS50894"/>
    </source>
</evidence>
<evidence type="ECO:0000256" key="5">
    <source>
        <dbReference type="ARBA" id="ARBA00022553"/>
    </source>
</evidence>
<reference evidence="16 17" key="1">
    <citation type="submission" date="2021-05" db="EMBL/GenBank/DDBJ databases">
        <title>A Polyphasic approach of four new species of the genus Ohtaekwangia: Ohtaekwangia histidinii sp. nov., Ohtaekwangia cretensis sp. nov., Ohtaekwangia indiensis sp. nov., Ohtaekwangia reichenbachii sp. nov. from diverse environment.</title>
        <authorList>
            <person name="Octaviana S."/>
        </authorList>
    </citation>
    <scope>NUCLEOTIDE SEQUENCE [LARGE SCALE GENOMIC DNA]</scope>
    <source>
        <strain evidence="16 17">PWU5</strain>
    </source>
</reference>
<dbReference type="SUPFAM" id="SSF55874">
    <property type="entry name" value="ATPase domain of HSP90 chaperone/DNA topoisomerase II/histidine kinase"/>
    <property type="match status" value="1"/>
</dbReference>
<evidence type="ECO:0000256" key="3">
    <source>
        <dbReference type="ARBA" id="ARBA00021495"/>
    </source>
</evidence>
<dbReference type="InterPro" id="IPR004358">
    <property type="entry name" value="Sig_transdc_His_kin-like_C"/>
</dbReference>
<feature type="domain" description="CheW-like" evidence="14">
    <location>
        <begin position="535"/>
        <end position="666"/>
    </location>
</feature>
<comment type="catalytic activity">
    <reaction evidence="1">
        <text>ATP + protein L-histidine = ADP + protein N-phospho-L-histidine.</text>
        <dbReference type="EC" id="2.7.13.3"/>
    </reaction>
</comment>
<dbReference type="InterPro" id="IPR002545">
    <property type="entry name" value="CheW-lke_dom"/>
</dbReference>
<dbReference type="FunFam" id="3.30.565.10:FF:000016">
    <property type="entry name" value="Chemotaxis protein CheA, putative"/>
    <property type="match status" value="1"/>
</dbReference>
<dbReference type="Pfam" id="PF01627">
    <property type="entry name" value="Hpt"/>
    <property type="match status" value="1"/>
</dbReference>
<accession>A0AAP2GPR0</accession>
<dbReference type="SUPFAM" id="SSF47226">
    <property type="entry name" value="Histidine-containing phosphotransfer domain, HPT domain"/>
    <property type="match status" value="1"/>
</dbReference>
<proteinExistence type="predicted"/>
<dbReference type="Gene3D" id="3.30.565.10">
    <property type="entry name" value="Histidine kinase-like ATPase, C-terminal domain"/>
    <property type="match status" value="1"/>
</dbReference>
<dbReference type="Pfam" id="PF02518">
    <property type="entry name" value="HATPase_c"/>
    <property type="match status" value="1"/>
</dbReference>
<dbReference type="InterPro" id="IPR036890">
    <property type="entry name" value="HATPase_C_sf"/>
</dbReference>
<comment type="function">
    <text evidence="11">Involved in the transmission of sensory signals from the chemoreceptors to the flagellar motors. CheA is autophosphorylated; it can transfer its phosphate group to either CheB or CheY.</text>
</comment>
<dbReference type="SUPFAM" id="SSF47384">
    <property type="entry name" value="Homodimeric domain of signal transducing histidine kinase"/>
    <property type="match status" value="1"/>
</dbReference>
<evidence type="ECO:0000256" key="2">
    <source>
        <dbReference type="ARBA" id="ARBA00012438"/>
    </source>
</evidence>